<name>A0AA38HFE6_9TREE</name>
<dbReference type="RefSeq" id="XP_052948814.1">
    <property type="nucleotide sequence ID" value="XM_053091830.1"/>
</dbReference>
<feature type="region of interest" description="Disordered" evidence="2">
    <location>
        <begin position="1"/>
        <end position="22"/>
    </location>
</feature>
<feature type="coiled-coil region" evidence="1">
    <location>
        <begin position="56"/>
        <end position="83"/>
    </location>
</feature>
<dbReference type="Proteomes" id="UP001164286">
    <property type="component" value="Unassembled WGS sequence"/>
</dbReference>
<keyword evidence="1" id="KW-0175">Coiled coil</keyword>
<comment type="caution">
    <text evidence="3">The sequence shown here is derived from an EMBL/GenBank/DDBJ whole genome shotgun (WGS) entry which is preliminary data.</text>
</comment>
<evidence type="ECO:0000256" key="1">
    <source>
        <dbReference type="SAM" id="Coils"/>
    </source>
</evidence>
<dbReference type="GeneID" id="77731035"/>
<accession>A0AA38HFE6</accession>
<dbReference type="AlphaFoldDB" id="A0AA38HFE6"/>
<organism evidence="3 4">
    <name type="scientific">Dioszegia hungarica</name>
    <dbReference type="NCBI Taxonomy" id="4972"/>
    <lineage>
        <taxon>Eukaryota</taxon>
        <taxon>Fungi</taxon>
        <taxon>Dikarya</taxon>
        <taxon>Basidiomycota</taxon>
        <taxon>Agaricomycotina</taxon>
        <taxon>Tremellomycetes</taxon>
        <taxon>Tremellales</taxon>
        <taxon>Bulleribasidiaceae</taxon>
        <taxon>Dioszegia</taxon>
    </lineage>
</organism>
<reference evidence="3" key="1">
    <citation type="journal article" date="2022" name="G3 (Bethesda)">
        <title>High quality genome of the basidiomycete yeast Dioszegia hungarica PDD-24b-2 isolated from cloud water.</title>
        <authorList>
            <person name="Jarrige D."/>
            <person name="Haridas S."/>
            <person name="Bleykasten-Grosshans C."/>
            <person name="Joly M."/>
            <person name="Nadalig T."/>
            <person name="Sancelme M."/>
            <person name="Vuilleumier S."/>
            <person name="Grigoriev I.V."/>
            <person name="Amato P."/>
            <person name="Bringel F."/>
        </authorList>
    </citation>
    <scope>NUCLEOTIDE SEQUENCE</scope>
    <source>
        <strain evidence="3">PDD-24b-2</strain>
    </source>
</reference>
<evidence type="ECO:0000313" key="4">
    <source>
        <dbReference type="Proteomes" id="UP001164286"/>
    </source>
</evidence>
<proteinExistence type="predicted"/>
<evidence type="ECO:0000256" key="2">
    <source>
        <dbReference type="SAM" id="MobiDB-lite"/>
    </source>
</evidence>
<keyword evidence="4" id="KW-1185">Reference proteome</keyword>
<gene>
    <name evidence="3" type="ORF">MKK02DRAFT_42078</name>
</gene>
<dbReference type="EMBL" id="JAKWFO010000002">
    <property type="protein sequence ID" value="KAI9639037.1"/>
    <property type="molecule type" value="Genomic_DNA"/>
</dbReference>
<protein>
    <submittedName>
        <fullName evidence="3">Uncharacterized protein</fullName>
    </submittedName>
</protein>
<sequence length="261" mass="27792">MYSGDGAYSDDDSSAAPSPSEPSGCAVDIYTLIDRDYVIFSEGRISDELADHITAKNKSELCADKAEAEMTALEDELTNLLLGPEVYDPSADDGCATARTHSEVWALAGDETGAATGLDSVVNCILGRGQTADTIRHVQLVVKRDPDHGSTAVEHVFPYTEDKSFIWLGTNHGRLHHLIPIKYRVAQRLAFSPPEDSLLLSYLSGIFSGGTVDSSVAGALSAGLIGGGSAWPEGWTELMVLLGRKPNLDGTPQDESALESH</sequence>
<evidence type="ECO:0000313" key="3">
    <source>
        <dbReference type="EMBL" id="KAI9639037.1"/>
    </source>
</evidence>